<dbReference type="AlphaFoldDB" id="A0A9X6WMD1"/>
<evidence type="ECO:0000313" key="2">
    <source>
        <dbReference type="Proteomes" id="UP000224003"/>
    </source>
</evidence>
<accession>A0A9X6WMD1</accession>
<dbReference type="Proteomes" id="UP000224003">
    <property type="component" value="Unassembled WGS sequence"/>
</dbReference>
<sequence length="61" mass="7047">MNKEQIIQIIKDEVVSLKWDYEKCLEALTKINFEIDKVVGNELFDESKVKTSVAMAYYACA</sequence>
<organism evidence="1 2">
    <name type="scientific">Bacillus thuringiensis</name>
    <dbReference type="NCBI Taxonomy" id="1428"/>
    <lineage>
        <taxon>Bacteria</taxon>
        <taxon>Bacillati</taxon>
        <taxon>Bacillota</taxon>
        <taxon>Bacilli</taxon>
        <taxon>Bacillales</taxon>
        <taxon>Bacillaceae</taxon>
        <taxon>Bacillus</taxon>
        <taxon>Bacillus cereus group</taxon>
    </lineage>
</organism>
<dbReference type="EMBL" id="NUVX01000030">
    <property type="protein sequence ID" value="PFJ38848.1"/>
    <property type="molecule type" value="Genomic_DNA"/>
</dbReference>
<name>A0A9X6WMD1_BACTU</name>
<evidence type="ECO:0000313" key="1">
    <source>
        <dbReference type="EMBL" id="PFJ38848.1"/>
    </source>
</evidence>
<proteinExistence type="predicted"/>
<gene>
    <name evidence="1" type="ORF">COJ15_17380</name>
</gene>
<protein>
    <submittedName>
        <fullName evidence="1">Uncharacterized protein</fullName>
    </submittedName>
</protein>
<reference evidence="1 2" key="1">
    <citation type="submission" date="2017-09" db="EMBL/GenBank/DDBJ databases">
        <title>Large-scale bioinformatics analysis of Bacillus genomes uncovers conserved roles of natural products in bacterial physiology.</title>
        <authorList>
            <consortium name="Agbiome Team Llc"/>
            <person name="Bleich R.M."/>
            <person name="Grubbs K.J."/>
            <person name="Santa Maria K.C."/>
            <person name="Allen S.E."/>
            <person name="Farag S."/>
            <person name="Shank E.A."/>
            <person name="Bowers A."/>
        </authorList>
    </citation>
    <scope>NUCLEOTIDE SEQUENCE [LARGE SCALE GENOMIC DNA]</scope>
    <source>
        <strain evidence="1 2">AFS085496</strain>
    </source>
</reference>
<dbReference type="RefSeq" id="WP_098007154.1">
    <property type="nucleotide sequence ID" value="NZ_NUVX01000030.1"/>
</dbReference>
<comment type="caution">
    <text evidence="1">The sequence shown here is derived from an EMBL/GenBank/DDBJ whole genome shotgun (WGS) entry which is preliminary data.</text>
</comment>